<dbReference type="PROSITE" id="PS00892">
    <property type="entry name" value="HIT_1"/>
    <property type="match status" value="1"/>
</dbReference>
<dbReference type="SUPFAM" id="SSF54197">
    <property type="entry name" value="HIT-like"/>
    <property type="match status" value="1"/>
</dbReference>
<evidence type="ECO:0000256" key="1">
    <source>
        <dbReference type="PROSITE-ProRule" id="PRU00464"/>
    </source>
</evidence>
<keyword evidence="4" id="KW-1185">Reference proteome</keyword>
<dbReference type="InterPro" id="IPR001310">
    <property type="entry name" value="Histidine_triad_HIT"/>
</dbReference>
<protein>
    <submittedName>
        <fullName evidence="3">HIT family protein</fullName>
    </submittedName>
</protein>
<evidence type="ECO:0000313" key="4">
    <source>
        <dbReference type="Proteomes" id="UP000597877"/>
    </source>
</evidence>
<comment type="caution">
    <text evidence="3">The sequence shown here is derived from an EMBL/GenBank/DDBJ whole genome shotgun (WGS) entry which is preliminary data.</text>
</comment>
<accession>A0ABR7F2K6</accession>
<organism evidence="3 4">
    <name type="scientific">Eubacterium segne</name>
    <dbReference type="NCBI Taxonomy" id="2763045"/>
    <lineage>
        <taxon>Bacteria</taxon>
        <taxon>Bacillati</taxon>
        <taxon>Bacillota</taxon>
        <taxon>Clostridia</taxon>
        <taxon>Eubacteriales</taxon>
        <taxon>Eubacteriaceae</taxon>
        <taxon>Eubacterium</taxon>
    </lineage>
</organism>
<dbReference type="PRINTS" id="PR00332">
    <property type="entry name" value="HISTRIAD"/>
</dbReference>
<dbReference type="RefSeq" id="WP_118589827.1">
    <property type="nucleotide sequence ID" value="NZ_JACOOZ010000004.1"/>
</dbReference>
<sequence>MDNCIFCKIAAGEIPSTTLYEDDDVRVIFDIGPATKGHALVIPKAHVANVFEIPDDLLGKAYSVAKKIAQALKETTGCEGINILQNNGEMAGQSVFHFHIHVIPRYEGDTANIKWEQGTADSDYLNELAGKVKEILSK</sequence>
<dbReference type="InterPro" id="IPR011146">
    <property type="entry name" value="HIT-like"/>
</dbReference>
<dbReference type="PANTHER" id="PTHR46648:SF1">
    <property type="entry name" value="ADENOSINE 5'-MONOPHOSPHORAMIDASE HNT1"/>
    <property type="match status" value="1"/>
</dbReference>
<dbReference type="InterPro" id="IPR019808">
    <property type="entry name" value="Histidine_triad_CS"/>
</dbReference>
<feature type="domain" description="HIT" evidence="2">
    <location>
        <begin position="5"/>
        <end position="112"/>
    </location>
</feature>
<dbReference type="CDD" id="cd01277">
    <property type="entry name" value="HINT_subgroup"/>
    <property type="match status" value="1"/>
</dbReference>
<dbReference type="Pfam" id="PF01230">
    <property type="entry name" value="HIT"/>
    <property type="match status" value="1"/>
</dbReference>
<dbReference type="PANTHER" id="PTHR46648">
    <property type="entry name" value="HIT FAMILY PROTEIN 1"/>
    <property type="match status" value="1"/>
</dbReference>
<dbReference type="InterPro" id="IPR036265">
    <property type="entry name" value="HIT-like_sf"/>
</dbReference>
<dbReference type="EMBL" id="JACOOZ010000004">
    <property type="protein sequence ID" value="MBC5667806.1"/>
    <property type="molecule type" value="Genomic_DNA"/>
</dbReference>
<dbReference type="PROSITE" id="PS51084">
    <property type="entry name" value="HIT_2"/>
    <property type="match status" value="1"/>
</dbReference>
<dbReference type="InterPro" id="IPR039384">
    <property type="entry name" value="HINT"/>
</dbReference>
<evidence type="ECO:0000313" key="3">
    <source>
        <dbReference type="EMBL" id="MBC5667806.1"/>
    </source>
</evidence>
<evidence type="ECO:0000259" key="2">
    <source>
        <dbReference type="PROSITE" id="PS51084"/>
    </source>
</evidence>
<feature type="short sequence motif" description="Histidine triad motif" evidence="1">
    <location>
        <begin position="97"/>
        <end position="101"/>
    </location>
</feature>
<dbReference type="Gene3D" id="3.30.428.10">
    <property type="entry name" value="HIT-like"/>
    <property type="match status" value="1"/>
</dbReference>
<gene>
    <name evidence="3" type="ORF">H8S00_07420</name>
</gene>
<name>A0ABR7F2K6_9FIRM</name>
<reference evidence="3 4" key="1">
    <citation type="submission" date="2020-08" db="EMBL/GenBank/DDBJ databases">
        <title>Genome public.</title>
        <authorList>
            <person name="Liu C."/>
            <person name="Sun Q."/>
        </authorList>
    </citation>
    <scope>NUCLEOTIDE SEQUENCE [LARGE SCALE GENOMIC DNA]</scope>
    <source>
        <strain evidence="3 4">BX4</strain>
    </source>
</reference>
<proteinExistence type="predicted"/>
<dbReference type="Proteomes" id="UP000597877">
    <property type="component" value="Unassembled WGS sequence"/>
</dbReference>